<dbReference type="EMBL" id="CAEZXX010000100">
    <property type="protein sequence ID" value="CAB4716142.1"/>
    <property type="molecule type" value="Genomic_DNA"/>
</dbReference>
<evidence type="ECO:0000259" key="2">
    <source>
        <dbReference type="SMART" id="SM01001"/>
    </source>
</evidence>
<accession>A0A6J6YN49</accession>
<dbReference type="EMBL" id="CAEZYY010000061">
    <property type="protein sequence ID" value="CAB4772335.1"/>
    <property type="molecule type" value="Genomic_DNA"/>
</dbReference>
<dbReference type="InterPro" id="IPR000031">
    <property type="entry name" value="PurE_dom"/>
</dbReference>
<dbReference type="GO" id="GO:0006189">
    <property type="term" value="P:'de novo' IMP biosynthetic process"/>
    <property type="evidence" value="ECO:0007669"/>
    <property type="project" value="InterPro"/>
</dbReference>
<organism evidence="5">
    <name type="scientific">freshwater metagenome</name>
    <dbReference type="NCBI Taxonomy" id="449393"/>
    <lineage>
        <taxon>unclassified sequences</taxon>
        <taxon>metagenomes</taxon>
        <taxon>ecological metagenomes</taxon>
    </lineage>
</organism>
<evidence type="ECO:0000256" key="1">
    <source>
        <dbReference type="ARBA" id="ARBA00022755"/>
    </source>
</evidence>
<dbReference type="EMBL" id="CAFAAJ010000086">
    <property type="protein sequence ID" value="CAB4808698.1"/>
    <property type="molecule type" value="Genomic_DNA"/>
</dbReference>
<protein>
    <submittedName>
        <fullName evidence="5">Unannotated protein</fullName>
    </submittedName>
</protein>
<evidence type="ECO:0000313" key="5">
    <source>
        <dbReference type="EMBL" id="CAB4808698.1"/>
    </source>
</evidence>
<dbReference type="PANTHER" id="PTHR23046:SF2">
    <property type="entry name" value="PHOSPHORIBOSYLAMINOIMIDAZOLE CARBOXYLASE"/>
    <property type="match status" value="1"/>
</dbReference>
<proteinExistence type="predicted"/>
<sequence>MKPIVILLMGSPADSEHSTAIESALHGFGVETAFRIASAHRTPEHALAVLAEYEGSGRPRVYITVAGRSNALSGFTDPQVSAPVIACPPPGPEVDLWSSLRMPPGVASAVVLEPVNAALFAAKILSAHDPAVAEAVRAFQAAQRRRVLDADLDRQGGPAGV</sequence>
<evidence type="ECO:0000313" key="4">
    <source>
        <dbReference type="EMBL" id="CAB4772335.1"/>
    </source>
</evidence>
<dbReference type="AlphaFoldDB" id="A0A6J6YN49"/>
<keyword evidence="1" id="KW-0658">Purine biosynthesis</keyword>
<name>A0A6J6YN49_9ZZZZ</name>
<dbReference type="SUPFAM" id="SSF52255">
    <property type="entry name" value="N5-CAIR mutase (phosphoribosylaminoimidazole carboxylase, PurE)"/>
    <property type="match status" value="1"/>
</dbReference>
<dbReference type="Pfam" id="PF00731">
    <property type="entry name" value="AIRC"/>
    <property type="match status" value="1"/>
</dbReference>
<reference evidence="5" key="1">
    <citation type="submission" date="2020-05" db="EMBL/GenBank/DDBJ databases">
        <authorList>
            <person name="Chiriac C."/>
            <person name="Salcher M."/>
            <person name="Ghai R."/>
            <person name="Kavagutti S V."/>
        </authorList>
    </citation>
    <scope>NUCLEOTIDE SEQUENCE</scope>
</reference>
<evidence type="ECO:0000313" key="3">
    <source>
        <dbReference type="EMBL" id="CAB4716142.1"/>
    </source>
</evidence>
<feature type="domain" description="PurE" evidence="2">
    <location>
        <begin position="3"/>
        <end position="147"/>
    </location>
</feature>
<dbReference type="PANTHER" id="PTHR23046">
    <property type="entry name" value="PHOSPHORIBOSYLAMINOIMIDAZOLE CARBOXYLASE CATALYTIC SUBUNIT"/>
    <property type="match status" value="1"/>
</dbReference>
<dbReference type="SMART" id="SM01001">
    <property type="entry name" value="AIRC"/>
    <property type="match status" value="1"/>
</dbReference>
<gene>
    <name evidence="3" type="ORF">UFOPK2602_01434</name>
    <name evidence="4" type="ORF">UFOPK2806_02498</name>
    <name evidence="5" type="ORF">UFOPK3001_01402</name>
</gene>
<dbReference type="Gene3D" id="3.40.50.1970">
    <property type="match status" value="1"/>
</dbReference>
<dbReference type="InterPro" id="IPR024694">
    <property type="entry name" value="PurE_prokaryotes"/>
</dbReference>